<dbReference type="Gene3D" id="1.10.30.50">
    <property type="match status" value="1"/>
</dbReference>
<dbReference type="GO" id="GO:0004519">
    <property type="term" value="F:endonuclease activity"/>
    <property type="evidence" value="ECO:0007669"/>
    <property type="project" value="InterPro"/>
</dbReference>
<reference evidence="4" key="1">
    <citation type="submission" date="2022-06" db="EMBL/GenBank/DDBJ databases">
        <title>Draft Genome Sequences of Three Actinomyces oris Strains, Isolated from Healthy Human Feces.</title>
        <authorList>
            <person name="Ye Y."/>
            <person name="Liu C."/>
            <person name="Zhao J."/>
            <person name="Xu J."/>
            <person name="Huang H."/>
            <person name="Wang B."/>
            <person name="Wei J."/>
            <person name="Jing X."/>
        </authorList>
    </citation>
    <scope>NUCLEOTIDE SEQUENCE</scope>
    <source>
        <strain evidence="4">CNGBCC1803727</strain>
    </source>
</reference>
<dbReference type="Proteomes" id="UP001230065">
    <property type="component" value="Unassembled WGS sequence"/>
</dbReference>
<dbReference type="InterPro" id="IPR003870">
    <property type="entry name" value="DUF222"/>
</dbReference>
<sequence>MFESGVLPHDPADGAAGGVSAPAEEPVAPLPTEDAADLLAPLGAGGALAGVVEGLLARLLVPVRSDGEDAGSAVDTVDLAGKVWTAESEGLFSGEPGGDAALAAVAEVRRVASVEEAASSGLMALGAAGLAELAAACHRLVAWASWGEALAAACLTGCGELSTHPDQWGPDGAVSPVVGFEERRFNTTCLLSARLGLSRTQAGQIVDHGSALMDVGFGPTEAMERCGVLDAAKASLVTRRLEGVPAPVALAVQERVLPQAPRRSVSQVGRDIERALMEVDPAGHAERVRVNVSRRCVSRPRPVGEGMSQVRLLLPTMDALLLDATLDAIAASARACGEQRTPAQLRADAITAMTLSTLRTSQQAAYHRPTQAPDDDTSGGTGGGGGLGSSTGDFGGVSELGSVPASFSPPRRSASLGRLLPDGVPLEGLLGALSSLVGSASPWWTPSGTGHLPLPENSHIDVQVTVPLTSLAGLAPPEDPTGRGDPRGSECSEAPRHPKSGRASPDQNPTVTTDPLNAAAPRDSRRSLPTTSSRSLPTADGRSLPGSSGRSLPEPTPATPTSQAAASCSAAAGGVAQVRIGARSVAVPALTAWALAAGGTWRRLVTDPASGVVIDVGRTRYRPPAGLADLVRARDRACVFPTCQTPAERCDIDHLTAWSQGGTTSLDNLATLCEAHHRLKHTPGWALTRDQASGILSWHTPDKTVYQRHPNGTITRLPRKTGPHQHHVPATVIPADLSQQINPDILNRLNRALDRTLDNQAHNHARFGTNTRARLETHGPQPGHKPGAYETTPYPKAAHTLQLAPLIDQAPPF</sequence>
<evidence type="ECO:0000313" key="4">
    <source>
        <dbReference type="EMBL" id="MDR0177874.1"/>
    </source>
</evidence>
<dbReference type="Pfam" id="PF01844">
    <property type="entry name" value="HNH"/>
    <property type="match status" value="1"/>
</dbReference>
<evidence type="ECO:0000259" key="3">
    <source>
        <dbReference type="SMART" id="SM00507"/>
    </source>
</evidence>
<dbReference type="InterPro" id="IPR003615">
    <property type="entry name" value="HNH_nuc"/>
</dbReference>
<feature type="compositionally biased region" description="Polar residues" evidence="2">
    <location>
        <begin position="505"/>
        <end position="515"/>
    </location>
</feature>
<proteinExistence type="inferred from homology"/>
<dbReference type="GO" id="GO:0003676">
    <property type="term" value="F:nucleic acid binding"/>
    <property type="evidence" value="ECO:0007669"/>
    <property type="project" value="InterPro"/>
</dbReference>
<feature type="domain" description="HNH nuclease" evidence="3">
    <location>
        <begin position="626"/>
        <end position="678"/>
    </location>
</feature>
<feature type="region of interest" description="Disordered" evidence="2">
    <location>
        <begin position="761"/>
        <end position="793"/>
    </location>
</feature>
<dbReference type="GO" id="GO:0008270">
    <property type="term" value="F:zinc ion binding"/>
    <property type="evidence" value="ECO:0007669"/>
    <property type="project" value="InterPro"/>
</dbReference>
<dbReference type="AlphaFoldDB" id="A0AAW8L894"/>
<dbReference type="SMART" id="SM00507">
    <property type="entry name" value="HNHc"/>
    <property type="match status" value="1"/>
</dbReference>
<feature type="compositionally biased region" description="Basic and acidic residues" evidence="2">
    <location>
        <begin position="480"/>
        <end position="496"/>
    </location>
</feature>
<name>A0AAW8L894_9ACTO</name>
<dbReference type="RefSeq" id="WP_308679926.1">
    <property type="nucleotide sequence ID" value="NZ_JAMZMF010000010.1"/>
</dbReference>
<gene>
    <name evidence="4" type="ORF">RF687_07930</name>
</gene>
<feature type="compositionally biased region" description="Low complexity" evidence="2">
    <location>
        <begin position="527"/>
        <end position="565"/>
    </location>
</feature>
<evidence type="ECO:0000313" key="5">
    <source>
        <dbReference type="Proteomes" id="UP001230065"/>
    </source>
</evidence>
<comment type="similarity">
    <text evidence="1">Belongs to the Rv1128c/1148c/1588c/1702c/1945/3466 family.</text>
</comment>
<feature type="region of interest" description="Disordered" evidence="2">
    <location>
        <begin position="471"/>
        <end position="565"/>
    </location>
</feature>
<evidence type="ECO:0000256" key="1">
    <source>
        <dbReference type="ARBA" id="ARBA00023450"/>
    </source>
</evidence>
<dbReference type="InterPro" id="IPR002711">
    <property type="entry name" value="HNH"/>
</dbReference>
<feature type="compositionally biased region" description="Polar residues" evidence="2">
    <location>
        <begin position="761"/>
        <end position="772"/>
    </location>
</feature>
<accession>A0AAW8L894</accession>
<organism evidence="4 5">
    <name type="scientific">Actinomyces oris</name>
    <dbReference type="NCBI Taxonomy" id="544580"/>
    <lineage>
        <taxon>Bacteria</taxon>
        <taxon>Bacillati</taxon>
        <taxon>Actinomycetota</taxon>
        <taxon>Actinomycetes</taxon>
        <taxon>Actinomycetales</taxon>
        <taxon>Actinomycetaceae</taxon>
        <taxon>Actinomyces</taxon>
    </lineage>
</organism>
<evidence type="ECO:0000256" key="2">
    <source>
        <dbReference type="SAM" id="MobiDB-lite"/>
    </source>
</evidence>
<feature type="compositionally biased region" description="Gly residues" evidence="2">
    <location>
        <begin position="379"/>
        <end position="395"/>
    </location>
</feature>
<feature type="region of interest" description="Disordered" evidence="2">
    <location>
        <begin position="360"/>
        <end position="412"/>
    </location>
</feature>
<protein>
    <submittedName>
        <fullName evidence="4">DUF222 domain-containing protein</fullName>
    </submittedName>
</protein>
<dbReference type="Pfam" id="PF02720">
    <property type="entry name" value="DUF222"/>
    <property type="match status" value="1"/>
</dbReference>
<feature type="compositionally biased region" description="Low complexity" evidence="2">
    <location>
        <begin position="402"/>
        <end position="412"/>
    </location>
</feature>
<dbReference type="EMBL" id="JAMZMF010000010">
    <property type="protein sequence ID" value="MDR0177874.1"/>
    <property type="molecule type" value="Genomic_DNA"/>
</dbReference>
<comment type="caution">
    <text evidence="4">The sequence shown here is derived from an EMBL/GenBank/DDBJ whole genome shotgun (WGS) entry which is preliminary data.</text>
</comment>
<feature type="region of interest" description="Disordered" evidence="2">
    <location>
        <begin position="1"/>
        <end position="28"/>
    </location>
</feature>
<dbReference type="CDD" id="cd00085">
    <property type="entry name" value="HNHc"/>
    <property type="match status" value="1"/>
</dbReference>